<reference evidence="1" key="2">
    <citation type="submission" date="2020-09" db="EMBL/GenBank/DDBJ databases">
        <authorList>
            <person name="Sun Q."/>
            <person name="Ohkuma M."/>
        </authorList>
    </citation>
    <scope>NUCLEOTIDE SEQUENCE</scope>
    <source>
        <strain evidence="1">JCM 11219</strain>
    </source>
</reference>
<dbReference type="GeneID" id="76206915"/>
<name>A0A830EAZ2_9CREN</name>
<protein>
    <submittedName>
        <fullName evidence="1">Uncharacterized protein</fullName>
    </submittedName>
</protein>
<evidence type="ECO:0000313" key="2">
    <source>
        <dbReference type="Proteomes" id="UP000657075"/>
    </source>
</evidence>
<accession>A0A830EAZ2</accession>
<sequence length="223" mass="25567">MSVLEQTVTEILILPEGDKQTVHTPPPCLVRHENLFNDLLEKFKYNKFNYQFYHIKTPQLRKWLGSIDKDCQELKLNDVTRYLTARGFLILALGGDGSNSSWIIAVDPRDVAQLQFLASWCGSLKFTRQVIEDKDYVLRSITYMQLPDSVKEDLRTAVRTILDVYSTCIGELRDREVCMNESSLTVVYREWAFLLTNSKVRLVKDPCKALRRITRGGDGAGGE</sequence>
<dbReference type="Proteomes" id="UP000657075">
    <property type="component" value="Unassembled WGS sequence"/>
</dbReference>
<proteinExistence type="predicted"/>
<gene>
    <name evidence="1" type="ORF">GCM10007112_24250</name>
</gene>
<dbReference type="RefSeq" id="WP_188604159.1">
    <property type="nucleotide sequence ID" value="NZ_AP026830.1"/>
</dbReference>
<dbReference type="AlphaFoldDB" id="A0A830EAZ2"/>
<comment type="caution">
    <text evidence="1">The sequence shown here is derived from an EMBL/GenBank/DDBJ whole genome shotgun (WGS) entry which is preliminary data.</text>
</comment>
<dbReference type="EMBL" id="BMNM01000014">
    <property type="protein sequence ID" value="GGI86400.1"/>
    <property type="molecule type" value="Genomic_DNA"/>
</dbReference>
<reference evidence="1" key="1">
    <citation type="journal article" date="2014" name="Int. J. Syst. Evol. Microbiol.">
        <title>Complete genome sequence of Corynebacterium casei LMG S-19264T (=DSM 44701T), isolated from a smear-ripened cheese.</title>
        <authorList>
            <consortium name="US DOE Joint Genome Institute (JGI-PGF)"/>
            <person name="Walter F."/>
            <person name="Albersmeier A."/>
            <person name="Kalinowski J."/>
            <person name="Ruckert C."/>
        </authorList>
    </citation>
    <scope>NUCLEOTIDE SEQUENCE</scope>
    <source>
        <strain evidence="1">JCM 11219</strain>
    </source>
</reference>
<evidence type="ECO:0000313" key="1">
    <source>
        <dbReference type="EMBL" id="GGI86400.1"/>
    </source>
</evidence>
<organism evidence="1 2">
    <name type="scientific">Vulcanisaeta souniana JCM 11219</name>
    <dbReference type="NCBI Taxonomy" id="1293586"/>
    <lineage>
        <taxon>Archaea</taxon>
        <taxon>Thermoproteota</taxon>
        <taxon>Thermoprotei</taxon>
        <taxon>Thermoproteales</taxon>
        <taxon>Thermoproteaceae</taxon>
        <taxon>Vulcanisaeta</taxon>
    </lineage>
</organism>